<dbReference type="PROSITE" id="PS51194">
    <property type="entry name" value="HELICASE_CTER"/>
    <property type="match status" value="1"/>
</dbReference>
<accession>A0AAW0DU53</accession>
<dbReference type="InterPro" id="IPR000330">
    <property type="entry name" value="SNF2_N"/>
</dbReference>
<evidence type="ECO:0000313" key="10">
    <source>
        <dbReference type="Proteomes" id="UP001362999"/>
    </source>
</evidence>
<feature type="compositionally biased region" description="Acidic residues" evidence="6">
    <location>
        <begin position="233"/>
        <end position="243"/>
    </location>
</feature>
<feature type="compositionally biased region" description="Basic residues" evidence="6">
    <location>
        <begin position="998"/>
        <end position="1008"/>
    </location>
</feature>
<dbReference type="FunFam" id="3.40.50.10810:FF:000019">
    <property type="entry name" value="DNA excision repair protein ERCC-6-like 2 isoform X1"/>
    <property type="match status" value="1"/>
</dbReference>
<evidence type="ECO:0000259" key="7">
    <source>
        <dbReference type="PROSITE" id="PS51192"/>
    </source>
</evidence>
<keyword evidence="3" id="KW-0378">Hydrolase</keyword>
<evidence type="ECO:0000256" key="4">
    <source>
        <dbReference type="ARBA" id="ARBA00022840"/>
    </source>
</evidence>
<dbReference type="SUPFAM" id="SSF52540">
    <property type="entry name" value="P-loop containing nucleoside triphosphate hydrolases"/>
    <property type="match status" value="2"/>
</dbReference>
<dbReference type="PANTHER" id="PTHR45629">
    <property type="entry name" value="SNF2/RAD54 FAMILY MEMBER"/>
    <property type="match status" value="1"/>
</dbReference>
<feature type="compositionally biased region" description="Basic and acidic residues" evidence="6">
    <location>
        <begin position="1060"/>
        <end position="1072"/>
    </location>
</feature>
<keyword evidence="10" id="KW-1185">Reference proteome</keyword>
<feature type="region of interest" description="Disordered" evidence="6">
    <location>
        <begin position="1054"/>
        <end position="1086"/>
    </location>
</feature>
<feature type="compositionally biased region" description="Low complexity" evidence="6">
    <location>
        <begin position="245"/>
        <end position="258"/>
    </location>
</feature>
<feature type="compositionally biased region" description="Acidic residues" evidence="6">
    <location>
        <begin position="1077"/>
        <end position="1086"/>
    </location>
</feature>
<comment type="caution">
    <text evidence="9">The sequence shown here is derived from an EMBL/GenBank/DDBJ whole genome shotgun (WGS) entry which is preliminary data.</text>
</comment>
<feature type="domain" description="Helicase C-terminal" evidence="8">
    <location>
        <begin position="690"/>
        <end position="847"/>
    </location>
</feature>
<evidence type="ECO:0000256" key="2">
    <source>
        <dbReference type="ARBA" id="ARBA00022741"/>
    </source>
</evidence>
<name>A0AAW0DU53_9AGAR</name>
<dbReference type="GO" id="GO:0016787">
    <property type="term" value="F:hydrolase activity"/>
    <property type="evidence" value="ECO:0007669"/>
    <property type="project" value="UniProtKB-KW"/>
</dbReference>
<dbReference type="GO" id="GO:0005524">
    <property type="term" value="F:ATP binding"/>
    <property type="evidence" value="ECO:0007669"/>
    <property type="project" value="InterPro"/>
</dbReference>
<evidence type="ECO:0000256" key="6">
    <source>
        <dbReference type="SAM" id="MobiDB-lite"/>
    </source>
</evidence>
<dbReference type="InterPro" id="IPR049730">
    <property type="entry name" value="SNF2/RAD54-like_C"/>
</dbReference>
<dbReference type="InterPro" id="IPR050496">
    <property type="entry name" value="SNF2_RAD54_helicase_repair"/>
</dbReference>
<evidence type="ECO:0000256" key="1">
    <source>
        <dbReference type="ARBA" id="ARBA00004123"/>
    </source>
</evidence>
<feature type="compositionally biased region" description="Acidic residues" evidence="6">
    <location>
        <begin position="57"/>
        <end position="68"/>
    </location>
</feature>
<gene>
    <name evidence="9" type="ORF">R3P38DRAFT_1346033</name>
</gene>
<dbReference type="Gene3D" id="3.40.50.300">
    <property type="entry name" value="P-loop containing nucleotide triphosphate hydrolases"/>
    <property type="match status" value="1"/>
</dbReference>
<evidence type="ECO:0000256" key="3">
    <source>
        <dbReference type="ARBA" id="ARBA00022801"/>
    </source>
</evidence>
<dbReference type="AlphaFoldDB" id="A0AAW0DU53"/>
<dbReference type="Gene3D" id="3.40.50.10810">
    <property type="entry name" value="Tandem AAA-ATPase domain"/>
    <property type="match status" value="1"/>
</dbReference>
<dbReference type="Proteomes" id="UP001362999">
    <property type="component" value="Unassembled WGS sequence"/>
</dbReference>
<feature type="compositionally biased region" description="Acidic residues" evidence="6">
    <location>
        <begin position="105"/>
        <end position="133"/>
    </location>
</feature>
<sequence length="1086" mass="122387">MEKQEKKKASAYSKRNSNGAAAPVDTDSDSDFNAGPLIVEVEEKKKTRRKTRKRGESEEENFVNDESDASSKPRKKKRRTTEKRRSPNPGNPLLEFFKSEFTPGTEEDDEDSGYDAREDEDESDGDVDMDEEGYTPSPPSPSPANKFAAYVNPNPKPSTSASPPADGGDTTEDDSCDDLLAALKPKPSSEKPSKPSADSDVTESDSSPELMFPQKPSSSKAPAKPLQTPNLDPDSETESDSEFEPFPLLPNKPNSSPSARRNDAYPPKELAPKPGFPVLHDQPLLGPVLLDAAHGIQVPAAINQFLRDYQRDGAKFFWERYNEGRGGLLGDDMGLGKTIQVISFLSAIMKKDGVKTDRRRRHKHVAQLQERKNWKKHMPLPNATWPTCLIIAPSTVVLNWAREFEKWGYFEVGCYTGSERKAVLNEFKLGRLDVVLTSLDIARRDIVELQDLAWSCVFVDEVHTVKNPKSKTSRAFNEFECIRRFGLTGTAIQNSYDELWTILDWSSPGAVGSIRQWRSFVSKPLQAGQSSKATDEELARAKDVSDKFTNNLLPKFFIRRTKQIIADQLPKKTDQVVFCPLTPAQLRVYKQVITMEELQNMLHRNDPCACGSGRRQMKCCVPANTKAAFKFMSILIKLSNHLGLILPSPTDTKEQLIRNRELAAVAFPNGNAPSFKIAMMDPRYCGKWKVLLDLLKEWKQDTKTTNKVLIFTKSVKLLDMLAHRLKIASYGFLQLDGNTKQSDRMDLIDQFHEDRDIFVFLISTMAGGTGLNLTGANKVVIFDPNWNPAHDLQAMDRAFRFGQTRDVSVVRLLGAGSIEELIYARQIYKQQQMVIGYNASIQTRYFEGVQGDKTKQGELFGLNNIFKLHETALATKHTIEKAQVAELDWALSSLEPKANGKRKKGDNDDVIEAEGKLDKEYGDMKGLGALLFDEELPPDSAFKEMYTHQNPDLLVPSKIEEERARKLVEKRTKNSRIKRKKPDSTRDSPPAAQWPPPRVHKWNKKRRKFESSEGRIKALIGMAVIHDPSELPAFARKFNQDYSAEQQAKLIEQLDEYESTSERSDQSDDGMRVDAPLQEEEEDIDM</sequence>
<keyword evidence="4" id="KW-0067">ATP-binding</keyword>
<keyword evidence="2" id="KW-0547">Nucleotide-binding</keyword>
<protein>
    <submittedName>
        <fullName evidence="9">DNA excision repair protein ERCC-6-like 2</fullName>
    </submittedName>
</protein>
<dbReference type="PANTHER" id="PTHR45629:SF7">
    <property type="entry name" value="DNA EXCISION REPAIR PROTEIN ERCC-6-RELATED"/>
    <property type="match status" value="1"/>
</dbReference>
<dbReference type="CDD" id="cd18793">
    <property type="entry name" value="SF2_C_SNF"/>
    <property type="match status" value="1"/>
</dbReference>
<dbReference type="EMBL" id="JAWWNJ010000005">
    <property type="protein sequence ID" value="KAK7055149.1"/>
    <property type="molecule type" value="Genomic_DNA"/>
</dbReference>
<dbReference type="Pfam" id="PF00176">
    <property type="entry name" value="SNF2-rel_dom"/>
    <property type="match status" value="1"/>
</dbReference>
<dbReference type="InterPro" id="IPR001650">
    <property type="entry name" value="Helicase_C-like"/>
</dbReference>
<dbReference type="SMART" id="SM00490">
    <property type="entry name" value="HELICc"/>
    <property type="match status" value="1"/>
</dbReference>
<feature type="region of interest" description="Disordered" evidence="6">
    <location>
        <begin position="967"/>
        <end position="1011"/>
    </location>
</feature>
<dbReference type="InterPro" id="IPR014001">
    <property type="entry name" value="Helicase_ATP-bd"/>
</dbReference>
<dbReference type="Pfam" id="PF00271">
    <property type="entry name" value="Helicase_C"/>
    <property type="match status" value="1"/>
</dbReference>
<comment type="subcellular location">
    <subcellularLocation>
        <location evidence="1">Nucleus</location>
    </subcellularLocation>
</comment>
<dbReference type="InterPro" id="IPR038718">
    <property type="entry name" value="SNF2-like_sf"/>
</dbReference>
<evidence type="ECO:0000259" key="8">
    <source>
        <dbReference type="PROSITE" id="PS51194"/>
    </source>
</evidence>
<evidence type="ECO:0000256" key="5">
    <source>
        <dbReference type="ARBA" id="ARBA00023242"/>
    </source>
</evidence>
<feature type="compositionally biased region" description="Basic residues" evidence="6">
    <location>
        <begin position="72"/>
        <end position="82"/>
    </location>
</feature>
<feature type="domain" description="Helicase ATP-binding" evidence="7">
    <location>
        <begin position="318"/>
        <end position="509"/>
    </location>
</feature>
<reference evidence="9 10" key="1">
    <citation type="journal article" date="2024" name="J Genomics">
        <title>Draft genome sequencing and assembly of Favolaschia claudopus CIRM-BRFM 2984 isolated from oak limbs.</title>
        <authorList>
            <person name="Navarro D."/>
            <person name="Drula E."/>
            <person name="Chaduli D."/>
            <person name="Cazenave R."/>
            <person name="Ahrendt S."/>
            <person name="Wang J."/>
            <person name="Lipzen A."/>
            <person name="Daum C."/>
            <person name="Barry K."/>
            <person name="Grigoriev I.V."/>
            <person name="Favel A."/>
            <person name="Rosso M.N."/>
            <person name="Martin F."/>
        </authorList>
    </citation>
    <scope>NUCLEOTIDE SEQUENCE [LARGE SCALE GENOMIC DNA]</scope>
    <source>
        <strain evidence="9 10">CIRM-BRFM 2984</strain>
    </source>
</reference>
<dbReference type="PROSITE" id="PS51192">
    <property type="entry name" value="HELICASE_ATP_BIND_1"/>
    <property type="match status" value="1"/>
</dbReference>
<feature type="region of interest" description="Disordered" evidence="6">
    <location>
        <begin position="1"/>
        <end position="278"/>
    </location>
</feature>
<organism evidence="9 10">
    <name type="scientific">Favolaschia claudopus</name>
    <dbReference type="NCBI Taxonomy" id="2862362"/>
    <lineage>
        <taxon>Eukaryota</taxon>
        <taxon>Fungi</taxon>
        <taxon>Dikarya</taxon>
        <taxon>Basidiomycota</taxon>
        <taxon>Agaricomycotina</taxon>
        <taxon>Agaricomycetes</taxon>
        <taxon>Agaricomycetidae</taxon>
        <taxon>Agaricales</taxon>
        <taxon>Marasmiineae</taxon>
        <taxon>Mycenaceae</taxon>
        <taxon>Favolaschia</taxon>
    </lineage>
</organism>
<proteinExistence type="predicted"/>
<evidence type="ECO:0000313" key="9">
    <source>
        <dbReference type="EMBL" id="KAK7055149.1"/>
    </source>
</evidence>
<dbReference type="SMART" id="SM00487">
    <property type="entry name" value="DEXDc"/>
    <property type="match status" value="1"/>
</dbReference>
<keyword evidence="5" id="KW-0539">Nucleus</keyword>
<dbReference type="InterPro" id="IPR027417">
    <property type="entry name" value="P-loop_NTPase"/>
</dbReference>
<dbReference type="GO" id="GO:0005634">
    <property type="term" value="C:nucleus"/>
    <property type="evidence" value="ECO:0007669"/>
    <property type="project" value="UniProtKB-SubCell"/>
</dbReference>